<dbReference type="PANTHER" id="PTHR30178:SF3">
    <property type="entry name" value="SUCCINATE-ACETATE_PROTON SYMPORTER SATP"/>
    <property type="match status" value="1"/>
</dbReference>
<dbReference type="VEuPathDB" id="TriTrypDB:TCSYLVIO_004505"/>
<dbReference type="VEuPathDB" id="TriTrypDB:C4B63_156g12"/>
<dbReference type="VEuPathDB" id="TriTrypDB:Tc_MARK_3298"/>
<accession>A0A2V2UQS3</accession>
<dbReference type="PANTHER" id="PTHR30178">
    <property type="entry name" value="INNER MEMBRANE PROTEIN YAAH"/>
    <property type="match status" value="1"/>
</dbReference>
<dbReference type="Pfam" id="PF01184">
    <property type="entry name" value="Gpr1_Fun34_YaaH"/>
    <property type="match status" value="1"/>
</dbReference>
<feature type="transmembrane region" description="Helical" evidence="6">
    <location>
        <begin position="208"/>
        <end position="229"/>
    </location>
</feature>
<keyword evidence="5 6" id="KW-0472">Membrane</keyword>
<dbReference type="VEuPathDB" id="TriTrypDB:TcCL_Unassigned02467"/>
<dbReference type="GO" id="GO:0071422">
    <property type="term" value="P:succinate transmembrane transport"/>
    <property type="evidence" value="ECO:0007669"/>
    <property type="project" value="TreeGrafter"/>
</dbReference>
<dbReference type="VEuPathDB" id="TriTrypDB:TcG_09059"/>
<name>A0A2V2UQS3_TRYCR</name>
<evidence type="ECO:0000256" key="3">
    <source>
        <dbReference type="ARBA" id="ARBA00022692"/>
    </source>
</evidence>
<dbReference type="VEuPathDB" id="TriTrypDB:BCY84_00621"/>
<keyword evidence="3 6" id="KW-0812">Transmembrane</keyword>
<dbReference type="VEuPathDB" id="TriTrypDB:C4B63_156g13"/>
<keyword evidence="4 6" id="KW-1133">Transmembrane helix</keyword>
<dbReference type="EMBL" id="PRFA01000156">
    <property type="protein sequence ID" value="PWU85547.1"/>
    <property type="molecule type" value="Genomic_DNA"/>
</dbReference>
<evidence type="ECO:0000256" key="1">
    <source>
        <dbReference type="ARBA" id="ARBA00004141"/>
    </source>
</evidence>
<comment type="similarity">
    <text evidence="2">Belongs to the acetate uptake transporter (AceTr) (TC 2.A.96) family.</text>
</comment>
<evidence type="ECO:0000313" key="9">
    <source>
        <dbReference type="EMBL" id="PWU85548.1"/>
    </source>
</evidence>
<dbReference type="EMBL" id="PRFA01000156">
    <property type="protein sequence ID" value="PWU85548.1"/>
    <property type="molecule type" value="Genomic_DNA"/>
</dbReference>
<dbReference type="NCBIfam" id="NF038013">
    <property type="entry name" value="AceTr_1"/>
    <property type="match status" value="1"/>
</dbReference>
<reference evidence="7 10" key="1">
    <citation type="journal article" date="2018" name="Microb. Genom.">
        <title>Expanding an expanded genome: long-read sequencing of Trypanosoma cruzi.</title>
        <authorList>
            <person name="Berna L."/>
            <person name="Rodriguez M."/>
            <person name="Chiribao M.L."/>
            <person name="Parodi-Talice A."/>
            <person name="Pita S."/>
            <person name="Rijo G."/>
            <person name="Alvarez-Valin F."/>
            <person name="Robello C."/>
        </authorList>
    </citation>
    <scope>NUCLEOTIDE SEQUENCE [LARGE SCALE GENOMIC DNA]</scope>
    <source>
        <strain evidence="7 10">Dm28c</strain>
    </source>
</reference>
<proteinExistence type="inferred from homology"/>
<evidence type="ECO:0000256" key="2">
    <source>
        <dbReference type="ARBA" id="ARBA00005587"/>
    </source>
</evidence>
<dbReference type="VEuPathDB" id="TriTrypDB:C4B63_156g11"/>
<dbReference type="VEuPathDB" id="TriTrypDB:TcCLB.505757.20"/>
<dbReference type="VEuPathDB" id="TriTrypDB:ECC02_010934"/>
<gene>
    <name evidence="7" type="ORF">C4B63_156g11</name>
    <name evidence="8" type="ORF">C4B63_156g12</name>
    <name evidence="9" type="ORF">C4B63_156g13</name>
</gene>
<dbReference type="VEuPathDB" id="TriTrypDB:TcCLB.504269.20"/>
<sequence>MQTREEMCLRGDVNDNMADTSGHVKYDDCTPTRNGDEASEMTPESLAVANDYRQKLGNPGALGLLAFGATTLLFNASTAKLFAMNTTTAGVVIMYGGLTQLIAGVMEFVRGNTFGCTISTSFGAFWLATAMVWILPQKNPGTPYASLQGAEDGLVGINAFLWALILFIGFLSSLCEPLAVTMVFFTGFLFILTQSIALWANSSVMLQVAGYEGMICGVIAFYCGIAMTLNDAHKRTLLPLFPPCIRRVKS</sequence>
<dbReference type="VEuPathDB" id="TriTrypDB:C3747_14g320"/>
<dbReference type="EMBL" id="PRFA01000156">
    <property type="protein sequence ID" value="PWU85546.1"/>
    <property type="molecule type" value="Genomic_DNA"/>
</dbReference>
<evidence type="ECO:0000313" key="8">
    <source>
        <dbReference type="EMBL" id="PWU85547.1"/>
    </source>
</evidence>
<protein>
    <submittedName>
        <fullName evidence="7">Putative GPR1/FUN34/yaaH family</fullName>
    </submittedName>
</protein>
<evidence type="ECO:0000313" key="10">
    <source>
        <dbReference type="Proteomes" id="UP000246121"/>
    </source>
</evidence>
<evidence type="ECO:0000256" key="4">
    <source>
        <dbReference type="ARBA" id="ARBA00022989"/>
    </source>
</evidence>
<comment type="subcellular location">
    <subcellularLocation>
        <location evidence="1">Membrane</location>
        <topology evidence="1">Multi-pass membrane protein</topology>
    </subcellularLocation>
</comment>
<dbReference type="GO" id="GO:0005886">
    <property type="term" value="C:plasma membrane"/>
    <property type="evidence" value="ECO:0007669"/>
    <property type="project" value="TreeGrafter"/>
</dbReference>
<feature type="transmembrane region" description="Helical" evidence="6">
    <location>
        <begin position="62"/>
        <end position="83"/>
    </location>
</feature>
<dbReference type="VEuPathDB" id="TriTrypDB:TcCLB.508179.70"/>
<feature type="transmembrane region" description="Helical" evidence="6">
    <location>
        <begin position="182"/>
        <end position="202"/>
    </location>
</feature>
<comment type="caution">
    <text evidence="7">The sequence shown here is derived from an EMBL/GenBank/DDBJ whole genome shotgun (WGS) entry which is preliminary data.</text>
</comment>
<evidence type="ECO:0000256" key="6">
    <source>
        <dbReference type="SAM" id="Phobius"/>
    </source>
</evidence>
<dbReference type="GO" id="GO:0015360">
    <property type="term" value="F:acetate:proton symporter activity"/>
    <property type="evidence" value="ECO:0007669"/>
    <property type="project" value="TreeGrafter"/>
</dbReference>
<dbReference type="AlphaFoldDB" id="A0A2V2UQS3"/>
<feature type="transmembrane region" description="Helical" evidence="6">
    <location>
        <begin position="116"/>
        <end position="135"/>
    </location>
</feature>
<dbReference type="InterPro" id="IPR000791">
    <property type="entry name" value="Gpr1/Fun34/SatP-like"/>
</dbReference>
<dbReference type="VEuPathDB" id="TriTrypDB:TcBrA4_0131210"/>
<evidence type="ECO:0000256" key="5">
    <source>
        <dbReference type="ARBA" id="ARBA00023136"/>
    </source>
</evidence>
<evidence type="ECO:0000313" key="7">
    <source>
        <dbReference type="EMBL" id="PWU85546.1"/>
    </source>
</evidence>
<dbReference type="Proteomes" id="UP000246121">
    <property type="component" value="Unassembled WGS sequence"/>
</dbReference>
<dbReference type="InterPro" id="IPR047623">
    <property type="entry name" value="SatP"/>
</dbReference>
<organism evidence="7 10">
    <name type="scientific">Trypanosoma cruzi</name>
    <dbReference type="NCBI Taxonomy" id="5693"/>
    <lineage>
        <taxon>Eukaryota</taxon>
        <taxon>Discoba</taxon>
        <taxon>Euglenozoa</taxon>
        <taxon>Kinetoplastea</taxon>
        <taxon>Metakinetoplastina</taxon>
        <taxon>Trypanosomatida</taxon>
        <taxon>Trypanosomatidae</taxon>
        <taxon>Trypanosoma</taxon>
        <taxon>Schizotrypanum</taxon>
    </lineage>
</organism>
<dbReference type="VEuPathDB" id="TriTrypDB:TCDM_00409"/>
<feature type="transmembrane region" description="Helical" evidence="6">
    <location>
        <begin position="155"/>
        <end position="175"/>
    </location>
</feature>
<feature type="transmembrane region" description="Helical" evidence="6">
    <location>
        <begin position="89"/>
        <end position="109"/>
    </location>
</feature>